<evidence type="ECO:0000256" key="3">
    <source>
        <dbReference type="ARBA" id="ARBA00004947"/>
    </source>
</evidence>
<keyword evidence="13" id="KW-1185">Reference proteome</keyword>
<protein>
    <recommendedName>
        <fullName evidence="6 10">UDP-glucose 4-epimerase</fullName>
        <ecNumber evidence="5 10">5.1.3.2</ecNumber>
    </recommendedName>
</protein>
<evidence type="ECO:0000256" key="9">
    <source>
        <dbReference type="ARBA" id="ARBA00023277"/>
    </source>
</evidence>
<dbReference type="PANTHER" id="PTHR43725">
    <property type="entry name" value="UDP-GLUCOSE 4-EPIMERASE"/>
    <property type="match status" value="1"/>
</dbReference>
<dbReference type="GO" id="GO:0003978">
    <property type="term" value="F:UDP-glucose 4-epimerase activity"/>
    <property type="evidence" value="ECO:0007669"/>
    <property type="project" value="UniProtKB-EC"/>
</dbReference>
<evidence type="ECO:0000256" key="2">
    <source>
        <dbReference type="ARBA" id="ARBA00001911"/>
    </source>
</evidence>
<evidence type="ECO:0000256" key="4">
    <source>
        <dbReference type="ARBA" id="ARBA00007637"/>
    </source>
</evidence>
<comment type="catalytic activity">
    <reaction evidence="1 10">
        <text>UDP-alpha-D-glucose = UDP-alpha-D-galactose</text>
        <dbReference type="Rhea" id="RHEA:22168"/>
        <dbReference type="ChEBI" id="CHEBI:58885"/>
        <dbReference type="ChEBI" id="CHEBI:66914"/>
        <dbReference type="EC" id="5.1.3.2"/>
    </reaction>
</comment>
<comment type="similarity">
    <text evidence="4 10">Belongs to the NAD(P)-dependent epimerase/dehydratase family.</text>
</comment>
<evidence type="ECO:0000313" key="13">
    <source>
        <dbReference type="Proteomes" id="UP001230156"/>
    </source>
</evidence>
<comment type="cofactor">
    <cofactor evidence="2 10">
        <name>NAD(+)</name>
        <dbReference type="ChEBI" id="CHEBI:57540"/>
    </cofactor>
</comment>
<dbReference type="NCBIfam" id="TIGR01179">
    <property type="entry name" value="galE"/>
    <property type="match status" value="1"/>
</dbReference>
<dbReference type="InterPro" id="IPR001509">
    <property type="entry name" value="Epimerase_deHydtase"/>
</dbReference>
<dbReference type="EC" id="5.1.3.2" evidence="5 10"/>
<comment type="caution">
    <text evidence="12">The sequence shown here is derived from an EMBL/GenBank/DDBJ whole genome shotgun (WGS) entry which is preliminary data.</text>
</comment>
<feature type="domain" description="NAD-dependent epimerase/dehydratase" evidence="11">
    <location>
        <begin position="12"/>
        <end position="260"/>
    </location>
</feature>
<dbReference type="Proteomes" id="UP001230156">
    <property type="component" value="Unassembled WGS sequence"/>
</dbReference>
<accession>A0ABU0YKT8</accession>
<dbReference type="InterPro" id="IPR005886">
    <property type="entry name" value="UDP_G4E"/>
</dbReference>
<evidence type="ECO:0000256" key="6">
    <source>
        <dbReference type="ARBA" id="ARBA00018569"/>
    </source>
</evidence>
<comment type="subunit">
    <text evidence="10">Homodimer.</text>
</comment>
<dbReference type="Gene3D" id="3.40.50.720">
    <property type="entry name" value="NAD(P)-binding Rossmann-like Domain"/>
    <property type="match status" value="1"/>
</dbReference>
<dbReference type="CDD" id="cd05247">
    <property type="entry name" value="UDP_G4E_1_SDR_e"/>
    <property type="match status" value="1"/>
</dbReference>
<dbReference type="PANTHER" id="PTHR43725:SF53">
    <property type="entry name" value="UDP-ARABINOSE 4-EPIMERASE 1"/>
    <property type="match status" value="1"/>
</dbReference>
<dbReference type="InterPro" id="IPR036291">
    <property type="entry name" value="NAD(P)-bd_dom_sf"/>
</dbReference>
<reference evidence="13" key="1">
    <citation type="submission" date="2023-08" db="EMBL/GenBank/DDBJ databases">
        <title>Rhodospirillaceae gen. nov., a novel taxon isolated from the Yangtze River Yuezi River estuary sludge.</title>
        <authorList>
            <person name="Ruan L."/>
        </authorList>
    </citation>
    <scope>NUCLEOTIDE SEQUENCE [LARGE SCALE GENOMIC DNA]</scope>
    <source>
        <strain evidence="13">R-7</strain>
    </source>
</reference>
<name>A0ABU0YKT8_9PROT</name>
<dbReference type="Pfam" id="PF01370">
    <property type="entry name" value="Epimerase"/>
    <property type="match status" value="1"/>
</dbReference>
<evidence type="ECO:0000313" key="12">
    <source>
        <dbReference type="EMBL" id="MDQ7247631.1"/>
    </source>
</evidence>
<keyword evidence="8 10" id="KW-0413">Isomerase</keyword>
<evidence type="ECO:0000256" key="7">
    <source>
        <dbReference type="ARBA" id="ARBA00023027"/>
    </source>
</evidence>
<evidence type="ECO:0000256" key="1">
    <source>
        <dbReference type="ARBA" id="ARBA00000083"/>
    </source>
</evidence>
<sequence length="335" mass="35454">MSAAEGTSKPAVLVTGGAGYVGSHVCKALDRAGFLPVVYDNLATGHRWAVKWGPLEEGDVRDSGRLETVLRRYRATAVLHFAALSLVGASAKQPLDYYDVNVNGALSLAFAMQASGLRRLVFSSTCAVYGMPATMPISEDAPTLPVNVYGRTKLAAENLFSDLARAGTLDVVMLRYFNAAGADRDGEIGEAHDPESHLIPLAIQAALGEGKPLSLFGTDYPTPDGTCLRDYIHVEDLADAHLKALQLLETTSGAHAFNLGTGIGVSVRDVLAAVGKLAGKPVPVIESPRREGDPPQLYASPAKAERALGWKAAETHIESMVGSAINWHRKARSAA</sequence>
<proteinExistence type="inferred from homology"/>
<comment type="pathway">
    <text evidence="3 10">Carbohydrate metabolism; galactose metabolism.</text>
</comment>
<dbReference type="RefSeq" id="WP_379955042.1">
    <property type="nucleotide sequence ID" value="NZ_JAUYVI010000002.1"/>
</dbReference>
<dbReference type="Gene3D" id="3.90.25.10">
    <property type="entry name" value="UDP-galactose 4-epimerase, domain 1"/>
    <property type="match status" value="1"/>
</dbReference>
<keyword evidence="9 10" id="KW-0119">Carbohydrate metabolism</keyword>
<organism evidence="12 13">
    <name type="scientific">Dongia sedimenti</name>
    <dbReference type="NCBI Taxonomy" id="3064282"/>
    <lineage>
        <taxon>Bacteria</taxon>
        <taxon>Pseudomonadati</taxon>
        <taxon>Pseudomonadota</taxon>
        <taxon>Alphaproteobacteria</taxon>
        <taxon>Rhodospirillales</taxon>
        <taxon>Dongiaceae</taxon>
        <taxon>Dongia</taxon>
    </lineage>
</organism>
<evidence type="ECO:0000256" key="5">
    <source>
        <dbReference type="ARBA" id="ARBA00013189"/>
    </source>
</evidence>
<evidence type="ECO:0000256" key="10">
    <source>
        <dbReference type="RuleBase" id="RU366046"/>
    </source>
</evidence>
<dbReference type="EMBL" id="JAUYVI010000002">
    <property type="protein sequence ID" value="MDQ7247631.1"/>
    <property type="molecule type" value="Genomic_DNA"/>
</dbReference>
<dbReference type="SUPFAM" id="SSF51735">
    <property type="entry name" value="NAD(P)-binding Rossmann-fold domains"/>
    <property type="match status" value="1"/>
</dbReference>
<keyword evidence="7 10" id="KW-0520">NAD</keyword>
<evidence type="ECO:0000256" key="8">
    <source>
        <dbReference type="ARBA" id="ARBA00023235"/>
    </source>
</evidence>
<evidence type="ECO:0000259" key="11">
    <source>
        <dbReference type="Pfam" id="PF01370"/>
    </source>
</evidence>
<gene>
    <name evidence="12" type="primary">galE</name>
    <name evidence="12" type="ORF">Q8A70_08125</name>
</gene>